<dbReference type="InterPro" id="IPR058676">
    <property type="entry name" value="YuzK"/>
</dbReference>
<dbReference type="Pfam" id="PF26149">
    <property type="entry name" value="YuzK"/>
    <property type="match status" value="1"/>
</dbReference>
<comment type="caution">
    <text evidence="1">The sequence shown here is derived from an EMBL/GenBank/DDBJ whole genome shotgun (WGS) entry which is preliminary data.</text>
</comment>
<proteinExistence type="predicted"/>
<keyword evidence="2" id="KW-1185">Reference proteome</keyword>
<dbReference type="RefSeq" id="WP_152643034.1">
    <property type="nucleotide sequence ID" value="NZ_JAUSTR010000002.1"/>
</dbReference>
<dbReference type="Proteomes" id="UP001225646">
    <property type="component" value="Unassembled WGS sequence"/>
</dbReference>
<sequence>MQAMLDMMIIVRAIKKMFEGMIFIYTSQEMLDLKVTPEMEKSMHQFHGMGYKEYSRDHKKRMQVEKKREEDYAKSQSIIANI</sequence>
<organism evidence="1 2">
    <name type="scientific">Aeribacillus alveayuensis</name>
    <dbReference type="NCBI Taxonomy" id="279215"/>
    <lineage>
        <taxon>Bacteria</taxon>
        <taxon>Bacillati</taxon>
        <taxon>Bacillota</taxon>
        <taxon>Bacilli</taxon>
        <taxon>Bacillales</taxon>
        <taxon>Bacillaceae</taxon>
        <taxon>Aeribacillus</taxon>
    </lineage>
</organism>
<reference evidence="1 2" key="1">
    <citation type="submission" date="2023-07" db="EMBL/GenBank/DDBJ databases">
        <title>Genomic Encyclopedia of Type Strains, Phase IV (KMG-IV): sequencing the most valuable type-strain genomes for metagenomic binning, comparative biology and taxonomic classification.</title>
        <authorList>
            <person name="Goeker M."/>
        </authorList>
    </citation>
    <scope>NUCLEOTIDE SEQUENCE [LARGE SCALE GENOMIC DNA]</scope>
    <source>
        <strain evidence="1 2">DSM 19092</strain>
    </source>
</reference>
<evidence type="ECO:0000313" key="1">
    <source>
        <dbReference type="EMBL" id="MDQ0162050.1"/>
    </source>
</evidence>
<evidence type="ECO:0000313" key="2">
    <source>
        <dbReference type="Proteomes" id="UP001225646"/>
    </source>
</evidence>
<dbReference type="EMBL" id="JAUSTR010000002">
    <property type="protein sequence ID" value="MDQ0162050.1"/>
    <property type="molecule type" value="Genomic_DNA"/>
</dbReference>
<protein>
    <submittedName>
        <fullName evidence="1">Uncharacterized protein</fullName>
    </submittedName>
</protein>
<accession>A0ABT9VMF0</accession>
<gene>
    <name evidence="1" type="ORF">J2S06_001124</name>
</gene>
<name>A0ABT9VMF0_9BACI</name>